<dbReference type="EMBL" id="JASCZI010121761">
    <property type="protein sequence ID" value="MED6162881.1"/>
    <property type="molecule type" value="Genomic_DNA"/>
</dbReference>
<organism evidence="1 2">
    <name type="scientific">Stylosanthes scabra</name>
    <dbReference type="NCBI Taxonomy" id="79078"/>
    <lineage>
        <taxon>Eukaryota</taxon>
        <taxon>Viridiplantae</taxon>
        <taxon>Streptophyta</taxon>
        <taxon>Embryophyta</taxon>
        <taxon>Tracheophyta</taxon>
        <taxon>Spermatophyta</taxon>
        <taxon>Magnoliopsida</taxon>
        <taxon>eudicotyledons</taxon>
        <taxon>Gunneridae</taxon>
        <taxon>Pentapetalae</taxon>
        <taxon>rosids</taxon>
        <taxon>fabids</taxon>
        <taxon>Fabales</taxon>
        <taxon>Fabaceae</taxon>
        <taxon>Papilionoideae</taxon>
        <taxon>50 kb inversion clade</taxon>
        <taxon>dalbergioids sensu lato</taxon>
        <taxon>Dalbergieae</taxon>
        <taxon>Pterocarpus clade</taxon>
        <taxon>Stylosanthes</taxon>
    </lineage>
</organism>
<evidence type="ECO:0000313" key="1">
    <source>
        <dbReference type="EMBL" id="MED6162881.1"/>
    </source>
</evidence>
<sequence>MESLRWKRECVRRGCDWVWGFCGILKGVDELYAYAWVMGDEEVAWVLEGVICGKDEGLSPTHMRKMARICVGGWERMKWVEGAVERACLGVARTPRCGWGRGEVSKWGLKGMPRRSMDA</sequence>
<accession>A0ABU6US22</accession>
<keyword evidence="2" id="KW-1185">Reference proteome</keyword>
<protein>
    <submittedName>
        <fullName evidence="1">Uncharacterized protein</fullName>
    </submittedName>
</protein>
<gene>
    <name evidence="1" type="ORF">PIB30_074633</name>
</gene>
<dbReference type="Proteomes" id="UP001341840">
    <property type="component" value="Unassembled WGS sequence"/>
</dbReference>
<proteinExistence type="predicted"/>
<name>A0ABU6US22_9FABA</name>
<reference evidence="1 2" key="1">
    <citation type="journal article" date="2023" name="Plants (Basel)">
        <title>Bridging the Gap: Combining Genomics and Transcriptomics Approaches to Understand Stylosanthes scabra, an Orphan Legume from the Brazilian Caatinga.</title>
        <authorList>
            <person name="Ferreira-Neto J.R.C."/>
            <person name="da Silva M.D."/>
            <person name="Binneck E."/>
            <person name="de Melo N.F."/>
            <person name="da Silva R.H."/>
            <person name="de Melo A.L.T.M."/>
            <person name="Pandolfi V."/>
            <person name="Bustamante F.O."/>
            <person name="Brasileiro-Vidal A.C."/>
            <person name="Benko-Iseppon A.M."/>
        </authorList>
    </citation>
    <scope>NUCLEOTIDE SEQUENCE [LARGE SCALE GENOMIC DNA]</scope>
    <source>
        <tissue evidence="1">Leaves</tissue>
    </source>
</reference>
<evidence type="ECO:0000313" key="2">
    <source>
        <dbReference type="Proteomes" id="UP001341840"/>
    </source>
</evidence>
<comment type="caution">
    <text evidence="1">The sequence shown here is derived from an EMBL/GenBank/DDBJ whole genome shotgun (WGS) entry which is preliminary data.</text>
</comment>